<keyword evidence="10" id="KW-1003">Cell membrane</keyword>
<keyword evidence="3 10" id="KW-0285">Flavoprotein</keyword>
<feature type="transmembrane region" description="Helical" evidence="10">
    <location>
        <begin position="308"/>
        <end position="326"/>
    </location>
</feature>
<evidence type="ECO:0000256" key="8">
    <source>
        <dbReference type="ARBA" id="ARBA00022989"/>
    </source>
</evidence>
<dbReference type="PANTHER" id="PTHR30578">
    <property type="entry name" value="ELECTRON TRANSPORT COMPLEX PROTEIN RNFD"/>
    <property type="match status" value="1"/>
</dbReference>
<dbReference type="HAMAP" id="MF_00462">
    <property type="entry name" value="RsxD_RnfD"/>
    <property type="match status" value="1"/>
</dbReference>
<keyword evidence="1 10" id="KW-0813">Transport</keyword>
<keyword evidence="9 10" id="KW-0472">Membrane</keyword>
<dbReference type="PANTHER" id="PTHR30578:SF0">
    <property type="entry name" value="ION-TRANSLOCATING OXIDOREDUCTASE COMPLEX SUBUNIT D"/>
    <property type="match status" value="1"/>
</dbReference>
<feature type="modified residue" description="FMN phosphoryl threonine" evidence="10">
    <location>
        <position position="178"/>
    </location>
</feature>
<dbReference type="EC" id="7.-.-.-" evidence="10"/>
<keyword evidence="7 10" id="KW-0249">Electron transport</keyword>
<feature type="transmembrane region" description="Helical" evidence="10">
    <location>
        <begin position="284"/>
        <end position="302"/>
    </location>
</feature>
<dbReference type="Proteomes" id="UP000739538">
    <property type="component" value="Unassembled WGS sequence"/>
</dbReference>
<comment type="similarity">
    <text evidence="10">Belongs to the NqrB/RnfD family.</text>
</comment>
<feature type="transmembrane region" description="Helical" evidence="10">
    <location>
        <begin position="253"/>
        <end position="272"/>
    </location>
</feature>
<keyword evidence="4 10" id="KW-0288">FMN</keyword>
<feature type="transmembrane region" description="Helical" evidence="10">
    <location>
        <begin position="199"/>
        <end position="220"/>
    </location>
</feature>
<feature type="transmembrane region" description="Helical" evidence="10">
    <location>
        <begin position="227"/>
        <end position="247"/>
    </location>
</feature>
<dbReference type="EMBL" id="JAGQHS010000236">
    <property type="protein sequence ID" value="MCA9758955.1"/>
    <property type="molecule type" value="Genomic_DNA"/>
</dbReference>
<evidence type="ECO:0000256" key="5">
    <source>
        <dbReference type="ARBA" id="ARBA00022692"/>
    </source>
</evidence>
<evidence type="ECO:0000256" key="7">
    <source>
        <dbReference type="ARBA" id="ARBA00022982"/>
    </source>
</evidence>
<keyword evidence="5 10" id="KW-0812">Transmembrane</keyword>
<evidence type="ECO:0000313" key="12">
    <source>
        <dbReference type="Proteomes" id="UP000739538"/>
    </source>
</evidence>
<dbReference type="AlphaFoldDB" id="A0A956NKR9"/>
<dbReference type="GO" id="GO:0005886">
    <property type="term" value="C:plasma membrane"/>
    <property type="evidence" value="ECO:0007669"/>
    <property type="project" value="UniProtKB-SubCell"/>
</dbReference>
<comment type="caution">
    <text evidence="11">The sequence shown here is derived from an EMBL/GenBank/DDBJ whole genome shotgun (WGS) entry which is preliminary data.</text>
</comment>
<dbReference type="InterPro" id="IPR004338">
    <property type="entry name" value="NqrB/RnfD"/>
</dbReference>
<feature type="transmembrane region" description="Helical" evidence="10">
    <location>
        <begin position="96"/>
        <end position="116"/>
    </location>
</feature>
<evidence type="ECO:0000256" key="10">
    <source>
        <dbReference type="HAMAP-Rule" id="MF_00462"/>
    </source>
</evidence>
<dbReference type="InterPro" id="IPR011303">
    <property type="entry name" value="RnfD_bac"/>
</dbReference>
<feature type="transmembrane region" description="Helical" evidence="10">
    <location>
        <begin position="128"/>
        <end position="148"/>
    </location>
</feature>
<dbReference type="Pfam" id="PF03116">
    <property type="entry name" value="NQR2_RnfD_RnfE"/>
    <property type="match status" value="1"/>
</dbReference>
<protein>
    <recommendedName>
        <fullName evidence="10">Ion-translocating oxidoreductase complex subunit D</fullName>
        <ecNumber evidence="10">7.-.-.-</ecNumber>
    </recommendedName>
    <alternativeName>
        <fullName evidence="10">Rnf electron transport complex subunit D</fullName>
    </alternativeName>
</protein>
<comment type="subcellular location">
    <subcellularLocation>
        <location evidence="10">Cell membrane</location>
        <topology evidence="10">Multi-pass membrane protein</topology>
    </subcellularLocation>
</comment>
<evidence type="ECO:0000256" key="1">
    <source>
        <dbReference type="ARBA" id="ARBA00022448"/>
    </source>
</evidence>
<keyword evidence="8 10" id="KW-1133">Transmembrane helix</keyword>
<dbReference type="GO" id="GO:0022900">
    <property type="term" value="P:electron transport chain"/>
    <property type="evidence" value="ECO:0007669"/>
    <property type="project" value="UniProtKB-UniRule"/>
</dbReference>
<reference evidence="11" key="2">
    <citation type="journal article" date="2021" name="Microbiome">
        <title>Successional dynamics and alternative stable states in a saline activated sludge microbial community over 9 years.</title>
        <authorList>
            <person name="Wang Y."/>
            <person name="Ye J."/>
            <person name="Ju F."/>
            <person name="Liu L."/>
            <person name="Boyd J.A."/>
            <person name="Deng Y."/>
            <person name="Parks D.H."/>
            <person name="Jiang X."/>
            <person name="Yin X."/>
            <person name="Woodcroft B.J."/>
            <person name="Tyson G.W."/>
            <person name="Hugenholtz P."/>
            <person name="Polz M.F."/>
            <person name="Zhang T."/>
        </authorList>
    </citation>
    <scope>NUCLEOTIDE SEQUENCE</scope>
    <source>
        <strain evidence="11">HKST-UBA02</strain>
    </source>
</reference>
<feature type="transmembrane region" description="Helical" evidence="10">
    <location>
        <begin position="36"/>
        <end position="61"/>
    </location>
</feature>
<comment type="cofactor">
    <cofactor evidence="10">
        <name>FMN</name>
        <dbReference type="ChEBI" id="CHEBI:58210"/>
    </cofactor>
</comment>
<dbReference type="NCBIfam" id="TIGR01946">
    <property type="entry name" value="rnfD"/>
    <property type="match status" value="1"/>
</dbReference>
<evidence type="ECO:0000256" key="3">
    <source>
        <dbReference type="ARBA" id="ARBA00022630"/>
    </source>
</evidence>
<keyword evidence="2 10" id="KW-0597">Phosphoprotein</keyword>
<dbReference type="GO" id="GO:0055085">
    <property type="term" value="P:transmembrane transport"/>
    <property type="evidence" value="ECO:0007669"/>
    <property type="project" value="InterPro"/>
</dbReference>
<comment type="function">
    <text evidence="10">Part of a membrane-bound complex that couples electron transfer with translocation of ions across the membrane.</text>
</comment>
<organism evidence="11 12">
    <name type="scientific">Eiseniibacteriota bacterium</name>
    <dbReference type="NCBI Taxonomy" id="2212470"/>
    <lineage>
        <taxon>Bacteria</taxon>
        <taxon>Candidatus Eiseniibacteriota</taxon>
    </lineage>
</organism>
<proteinExistence type="inferred from homology"/>
<sequence>MAAPKKTLEIRTSPHVLSGHSVDTIMFNVVLALLPATAFSVFAFGLPALLVLVVAVASCLFTERWLCRVAGRPSTLGDWSATITGLLYGLTLPPTLPLWMVAVGGVIAIALGKALFGGLGSNPFNPALVGRAVLQATFPVSMTTWMPAFDPERFSRIPGATLTFPFAEPIYDTVSGATPLALWKFKGETTDAMQLLTGWVSGSAGETSAVLILIGGIYLIVRNMMNWRIPVAILATVAALSAVLHLVDPAYPAPLFMLFSGGLMLGAMFMATDMVGSPMTTIGCVVYGVVIGVMVVVIRVWGGMPEGVMYAILLGNAISPLLDRWFRTKVYGVPRRARA</sequence>
<accession>A0A956NKR9</accession>
<name>A0A956NKR9_UNCEI</name>
<evidence type="ECO:0000256" key="4">
    <source>
        <dbReference type="ARBA" id="ARBA00022643"/>
    </source>
</evidence>
<keyword evidence="6 10" id="KW-1278">Translocase</keyword>
<reference evidence="11" key="1">
    <citation type="submission" date="2020-04" db="EMBL/GenBank/DDBJ databases">
        <authorList>
            <person name="Zhang T."/>
        </authorList>
    </citation>
    <scope>NUCLEOTIDE SEQUENCE</scope>
    <source>
        <strain evidence="11">HKST-UBA02</strain>
    </source>
</reference>
<evidence type="ECO:0000256" key="9">
    <source>
        <dbReference type="ARBA" id="ARBA00023136"/>
    </source>
</evidence>
<evidence type="ECO:0000256" key="6">
    <source>
        <dbReference type="ARBA" id="ARBA00022967"/>
    </source>
</evidence>
<evidence type="ECO:0000256" key="2">
    <source>
        <dbReference type="ARBA" id="ARBA00022553"/>
    </source>
</evidence>
<evidence type="ECO:0000313" key="11">
    <source>
        <dbReference type="EMBL" id="MCA9758955.1"/>
    </source>
</evidence>
<comment type="subunit">
    <text evidence="10">The complex is composed of six subunits: RnfA, RnfB, RnfC, RnfD, RnfE and RnfG.</text>
</comment>
<gene>
    <name evidence="10" type="primary">rnfD</name>
    <name evidence="11" type="ORF">KDA27_24380</name>
</gene>